<dbReference type="SUPFAM" id="SSF64263">
    <property type="entry name" value="Prokaryotic ribosomal protein L17"/>
    <property type="match status" value="1"/>
</dbReference>
<protein>
    <recommendedName>
        <fullName evidence="4">Large ribosomal subunit protein bL17</fullName>
    </recommendedName>
</protein>
<dbReference type="PANTHER" id="PTHR14413:SF16">
    <property type="entry name" value="LARGE RIBOSOMAL SUBUNIT PROTEIN BL17M"/>
    <property type="match status" value="1"/>
</dbReference>
<organism evidence="7 8">
    <name type="scientific">Candidatus [Bacteroides] periocalifornicus</name>
    <dbReference type="NCBI Taxonomy" id="1702214"/>
    <lineage>
        <taxon>Bacteria</taxon>
        <taxon>Pseudomonadati</taxon>
        <taxon>Bacteroidota</taxon>
    </lineage>
</organism>
<evidence type="ECO:0000256" key="6">
    <source>
        <dbReference type="SAM" id="MobiDB-lite"/>
    </source>
</evidence>
<evidence type="ECO:0000313" key="7">
    <source>
        <dbReference type="EMBL" id="KQM08905.1"/>
    </source>
</evidence>
<evidence type="ECO:0000256" key="4">
    <source>
        <dbReference type="HAMAP-Rule" id="MF_01368"/>
    </source>
</evidence>
<dbReference type="GO" id="GO:0003735">
    <property type="term" value="F:structural constituent of ribosome"/>
    <property type="evidence" value="ECO:0007669"/>
    <property type="project" value="InterPro"/>
</dbReference>
<comment type="similarity">
    <text evidence="1 4 5">Belongs to the bacterial ribosomal protein bL17 family.</text>
</comment>
<comment type="subunit">
    <text evidence="4">Part of the 50S ribosomal subunit. Contacts protein L32.</text>
</comment>
<proteinExistence type="inferred from homology"/>
<dbReference type="Pfam" id="PF01196">
    <property type="entry name" value="Ribosomal_L17"/>
    <property type="match status" value="1"/>
</dbReference>
<gene>
    <name evidence="4" type="primary">rplQ</name>
    <name evidence="7" type="ORF">AL399_04830</name>
</gene>
<dbReference type="InterPro" id="IPR047859">
    <property type="entry name" value="Ribosomal_bL17_CS"/>
</dbReference>
<dbReference type="STRING" id="1702214.AL399_04830"/>
<dbReference type="EMBL" id="LIIK01000018">
    <property type="protein sequence ID" value="KQM08905.1"/>
    <property type="molecule type" value="Genomic_DNA"/>
</dbReference>
<evidence type="ECO:0000256" key="1">
    <source>
        <dbReference type="ARBA" id="ARBA00008777"/>
    </source>
</evidence>
<dbReference type="Proteomes" id="UP000054172">
    <property type="component" value="Unassembled WGS sequence"/>
</dbReference>
<keyword evidence="3 4" id="KW-0687">Ribonucleoprotein</keyword>
<feature type="region of interest" description="Disordered" evidence="6">
    <location>
        <begin position="126"/>
        <end position="177"/>
    </location>
</feature>
<dbReference type="PATRIC" id="fig|1702214.3.peg.1970"/>
<accession>A0A0Q4B786</accession>
<evidence type="ECO:0000256" key="2">
    <source>
        <dbReference type="ARBA" id="ARBA00022980"/>
    </source>
</evidence>
<dbReference type="HAMAP" id="MF_01368">
    <property type="entry name" value="Ribosomal_bL17"/>
    <property type="match status" value="1"/>
</dbReference>
<feature type="compositionally biased region" description="Basic residues" evidence="6">
    <location>
        <begin position="133"/>
        <end position="142"/>
    </location>
</feature>
<dbReference type="GO" id="GO:0022625">
    <property type="term" value="C:cytosolic large ribosomal subunit"/>
    <property type="evidence" value="ECO:0007669"/>
    <property type="project" value="TreeGrafter"/>
</dbReference>
<reference evidence="7" key="1">
    <citation type="submission" date="2015-08" db="EMBL/GenBank/DDBJ databases">
        <title>Candidatus Bacteriodes Periocalifornicus.</title>
        <authorList>
            <person name="McLean J.S."/>
            <person name="Kelley S."/>
        </authorList>
    </citation>
    <scope>NUCLEOTIDE SEQUENCE [LARGE SCALE GENOMIC DNA]</scope>
    <source>
        <strain evidence="7">12B</strain>
    </source>
</reference>
<dbReference type="NCBIfam" id="TIGR00059">
    <property type="entry name" value="L17"/>
    <property type="match status" value="1"/>
</dbReference>
<evidence type="ECO:0000256" key="3">
    <source>
        <dbReference type="ARBA" id="ARBA00023274"/>
    </source>
</evidence>
<dbReference type="InterPro" id="IPR000456">
    <property type="entry name" value="Ribosomal_bL17"/>
</dbReference>
<dbReference type="Gene3D" id="3.90.1030.10">
    <property type="entry name" value="Ribosomal protein L17"/>
    <property type="match status" value="1"/>
</dbReference>
<dbReference type="InterPro" id="IPR036373">
    <property type="entry name" value="Ribosomal_bL17_sf"/>
</dbReference>
<dbReference type="PANTHER" id="PTHR14413">
    <property type="entry name" value="RIBOSOMAL PROTEIN L17"/>
    <property type="match status" value="1"/>
</dbReference>
<comment type="caution">
    <text evidence="7">The sequence shown here is derived from an EMBL/GenBank/DDBJ whole genome shotgun (WGS) entry which is preliminary data.</text>
</comment>
<dbReference type="GO" id="GO:0006412">
    <property type="term" value="P:translation"/>
    <property type="evidence" value="ECO:0007669"/>
    <property type="project" value="UniProtKB-UniRule"/>
</dbReference>
<sequence>MRHNKKFNHLGRKKAHRELMLSNMAVSLIMHKRIETTVQKAKALRVFVEPIITRSKQDTTLARRVAFDDLRDKYAVAELFREVAPRIMNRPGGYTRIVRLATRLGDNADICMMELVDFNEGYTQAKAANKQQRTTRRSRRSTSKTTEQQSVVEKAEAVEQPVSASADVVEEQQAPAQ</sequence>
<keyword evidence="2 4" id="KW-0689">Ribosomal protein</keyword>
<dbReference type="PROSITE" id="PS01167">
    <property type="entry name" value="RIBOSOMAL_L17"/>
    <property type="match status" value="1"/>
</dbReference>
<dbReference type="AlphaFoldDB" id="A0A0Q4B786"/>
<keyword evidence="8" id="KW-1185">Reference proteome</keyword>
<evidence type="ECO:0000256" key="5">
    <source>
        <dbReference type="RuleBase" id="RU000660"/>
    </source>
</evidence>
<name>A0A0Q4B786_9BACT</name>
<evidence type="ECO:0000313" key="8">
    <source>
        <dbReference type="Proteomes" id="UP000054172"/>
    </source>
</evidence>